<feature type="transmembrane region" description="Helical" evidence="12">
    <location>
        <begin position="459"/>
        <end position="484"/>
    </location>
</feature>
<keyword evidence="4" id="KW-1003">Cell membrane</keyword>
<evidence type="ECO:0000256" key="11">
    <source>
        <dbReference type="RuleBase" id="RU362091"/>
    </source>
</evidence>
<dbReference type="Gene3D" id="1.20.1730.10">
    <property type="entry name" value="Sodium/glucose cotransporter"/>
    <property type="match status" value="1"/>
</dbReference>
<dbReference type="CDD" id="cd11492">
    <property type="entry name" value="SLC5sbd_NIS-SMVT"/>
    <property type="match status" value="1"/>
</dbReference>
<evidence type="ECO:0000256" key="3">
    <source>
        <dbReference type="ARBA" id="ARBA00022448"/>
    </source>
</evidence>
<dbReference type="GO" id="GO:0005886">
    <property type="term" value="C:plasma membrane"/>
    <property type="evidence" value="ECO:0007669"/>
    <property type="project" value="UniProtKB-SubCell"/>
</dbReference>
<keyword evidence="3" id="KW-0813">Transport</keyword>
<keyword evidence="5 12" id="KW-0812">Transmembrane</keyword>
<keyword evidence="9 12" id="KW-0472">Membrane</keyword>
<comment type="similarity">
    <text evidence="2 11">Belongs to the sodium:solute symporter (SSF) (TC 2.A.21) family.</text>
</comment>
<dbReference type="Proteomes" id="UP000230750">
    <property type="component" value="Unassembled WGS sequence"/>
</dbReference>
<evidence type="ECO:0000313" key="13">
    <source>
        <dbReference type="EMBL" id="PIK44876.1"/>
    </source>
</evidence>
<feature type="transmembrane region" description="Helical" evidence="12">
    <location>
        <begin position="390"/>
        <end position="410"/>
    </location>
</feature>
<gene>
    <name evidence="13" type="ORF">BSL78_18261</name>
</gene>
<name>A0A2G8KA34_STIJA</name>
<comment type="subcellular location">
    <subcellularLocation>
        <location evidence="1">Cell membrane</location>
        <topology evidence="1">Multi-pass membrane protein</topology>
    </subcellularLocation>
</comment>
<feature type="transmembrane region" description="Helical" evidence="12">
    <location>
        <begin position="576"/>
        <end position="597"/>
    </location>
</feature>
<dbReference type="STRING" id="307972.A0A2G8KA34"/>
<evidence type="ECO:0000256" key="1">
    <source>
        <dbReference type="ARBA" id="ARBA00004651"/>
    </source>
</evidence>
<feature type="transmembrane region" description="Helical" evidence="12">
    <location>
        <begin position="329"/>
        <end position="355"/>
    </location>
</feature>
<keyword evidence="8" id="KW-0406">Ion transport</keyword>
<feature type="transmembrane region" description="Helical" evidence="12">
    <location>
        <begin position="431"/>
        <end position="453"/>
    </location>
</feature>
<evidence type="ECO:0000256" key="6">
    <source>
        <dbReference type="ARBA" id="ARBA00022989"/>
    </source>
</evidence>
<dbReference type="OrthoDB" id="6132759at2759"/>
<dbReference type="Pfam" id="PF00474">
    <property type="entry name" value="SSF"/>
    <property type="match status" value="1"/>
</dbReference>
<keyword evidence="7" id="KW-0915">Sodium</keyword>
<evidence type="ECO:0000256" key="2">
    <source>
        <dbReference type="ARBA" id="ARBA00006434"/>
    </source>
</evidence>
<evidence type="ECO:0000256" key="4">
    <source>
        <dbReference type="ARBA" id="ARBA00022475"/>
    </source>
</evidence>
<keyword evidence="14" id="KW-1185">Reference proteome</keyword>
<comment type="caution">
    <text evidence="13">The sequence shown here is derived from an EMBL/GenBank/DDBJ whole genome shotgun (WGS) entry which is preliminary data.</text>
</comment>
<evidence type="ECO:0000256" key="8">
    <source>
        <dbReference type="ARBA" id="ARBA00023065"/>
    </source>
</evidence>
<feature type="transmembrane region" description="Helical" evidence="12">
    <location>
        <begin position="243"/>
        <end position="263"/>
    </location>
</feature>
<dbReference type="InterPro" id="IPR051163">
    <property type="entry name" value="Sodium:Solute_Symporter_SSF"/>
</dbReference>
<dbReference type="GO" id="GO:0006814">
    <property type="term" value="P:sodium ion transport"/>
    <property type="evidence" value="ECO:0007669"/>
    <property type="project" value="UniProtKB-KW"/>
</dbReference>
<feature type="transmembrane region" description="Helical" evidence="12">
    <location>
        <begin position="114"/>
        <end position="133"/>
    </location>
</feature>
<dbReference type="PROSITE" id="PS50283">
    <property type="entry name" value="NA_SOLUT_SYMP_3"/>
    <property type="match status" value="1"/>
</dbReference>
<dbReference type="GO" id="GO:0015293">
    <property type="term" value="F:symporter activity"/>
    <property type="evidence" value="ECO:0007669"/>
    <property type="project" value="TreeGrafter"/>
</dbReference>
<evidence type="ECO:0000256" key="5">
    <source>
        <dbReference type="ARBA" id="ARBA00022692"/>
    </source>
</evidence>
<dbReference type="PANTHER" id="PTHR42985:SF40">
    <property type="entry name" value="LD47995P-RELATED"/>
    <property type="match status" value="1"/>
</dbReference>
<feature type="transmembrane region" description="Helical" evidence="12">
    <location>
        <begin position="290"/>
        <end position="308"/>
    </location>
</feature>
<dbReference type="EMBL" id="MRZV01000747">
    <property type="protein sequence ID" value="PIK44876.1"/>
    <property type="molecule type" value="Genomic_DNA"/>
</dbReference>
<feature type="transmembrane region" description="Helical" evidence="12">
    <location>
        <begin position="145"/>
        <end position="168"/>
    </location>
</feature>
<proteinExistence type="inferred from homology"/>
<feature type="transmembrane region" description="Helical" evidence="12">
    <location>
        <begin position="189"/>
        <end position="206"/>
    </location>
</feature>
<evidence type="ECO:0000313" key="14">
    <source>
        <dbReference type="Proteomes" id="UP000230750"/>
    </source>
</evidence>
<dbReference type="PANTHER" id="PTHR42985">
    <property type="entry name" value="SODIUM-COUPLED MONOCARBOXYLATE TRANSPORTER"/>
    <property type="match status" value="1"/>
</dbReference>
<dbReference type="NCBIfam" id="TIGR00813">
    <property type="entry name" value="sss"/>
    <property type="match status" value="1"/>
</dbReference>
<keyword evidence="6 12" id="KW-1133">Transmembrane helix</keyword>
<feature type="transmembrane region" description="Helical" evidence="12">
    <location>
        <begin position="71"/>
        <end position="93"/>
    </location>
</feature>
<organism evidence="13 14">
    <name type="scientific">Stichopus japonicus</name>
    <name type="common">Sea cucumber</name>
    <dbReference type="NCBI Taxonomy" id="307972"/>
    <lineage>
        <taxon>Eukaryota</taxon>
        <taxon>Metazoa</taxon>
        <taxon>Echinodermata</taxon>
        <taxon>Eleutherozoa</taxon>
        <taxon>Echinozoa</taxon>
        <taxon>Holothuroidea</taxon>
        <taxon>Aspidochirotacea</taxon>
        <taxon>Aspidochirotida</taxon>
        <taxon>Stichopodidae</taxon>
        <taxon>Apostichopus</taxon>
    </lineage>
</organism>
<evidence type="ECO:0000256" key="10">
    <source>
        <dbReference type="ARBA" id="ARBA00023201"/>
    </source>
</evidence>
<feature type="transmembrane region" description="Helical" evidence="12">
    <location>
        <begin position="491"/>
        <end position="508"/>
    </location>
</feature>
<dbReference type="InterPro" id="IPR038377">
    <property type="entry name" value="Na/Glc_symporter_sf"/>
</dbReference>
<feature type="transmembrane region" description="Helical" evidence="12">
    <location>
        <begin position="212"/>
        <end position="236"/>
    </location>
</feature>
<protein>
    <submittedName>
        <fullName evidence="13">Putative sodium-coupled monocarboxylate transporter 2-like</fullName>
    </submittedName>
</protein>
<evidence type="ECO:0000256" key="9">
    <source>
        <dbReference type="ARBA" id="ARBA00023136"/>
    </source>
</evidence>
<dbReference type="InterPro" id="IPR001734">
    <property type="entry name" value="Na/solute_symporter"/>
</dbReference>
<sequence length="621" mass="68444">MVPLNIYDGDISYSYHDWTNLTRFAIFRRAWYPQVADLSQSLQVTDTCFFTLRSGLYLVLRDLNEMEALTAWDYLVIIVMLAISGLIGIIFAIRSVGRQQSSSNYFLGDRHMSVFPVAMSLTATYISAITYLGTPSEVYLHGPKYGLMAMTRIFVPFLIVYCFVPVFYNLDITTVYEYLGMRFNNTVRFLVVAMEFFAGFTYMPQYSDWTKLTFSILATGIICTFYTTIGGIKAVIWTDVFQAILMIVGTIMMIIAGTIQIGGPAEGWRRGAEGGRTQLIDFNIDPTVRLSFWSLCLGGSSYLVMIGATKQGYVQRYMSCASEREAQYATWLGILGTGVMQILAVTAGMTIFAYYCKCDPLTSGHINRPDQIVPYFIMDVFQSVPGMSGLVISGAFCASLSSMSSVLNAIASMTGQDIIKVIWPDISDVKYSVIIKIISALFGVLTIVLAFLASALGDILQTAVSLGGLTGGPVLGVFMLAFFVPRGNSKGATTGLIGGTLFGLYLYIGSQMYPPHVQRPPLTTEGCEVDLKNGTYTTLGDNLLTEMFTVSTDNSSLEESVVSNRLPGTAIFQISFLYHIVINSLISFIIGVAVSYLTSWKIPNWRKLTCWHQSSLGCTPN</sequence>
<reference evidence="13 14" key="1">
    <citation type="journal article" date="2017" name="PLoS Biol.">
        <title>The sea cucumber genome provides insights into morphological evolution and visceral regeneration.</title>
        <authorList>
            <person name="Zhang X."/>
            <person name="Sun L."/>
            <person name="Yuan J."/>
            <person name="Sun Y."/>
            <person name="Gao Y."/>
            <person name="Zhang L."/>
            <person name="Li S."/>
            <person name="Dai H."/>
            <person name="Hamel J.F."/>
            <person name="Liu C."/>
            <person name="Yu Y."/>
            <person name="Liu S."/>
            <person name="Lin W."/>
            <person name="Guo K."/>
            <person name="Jin S."/>
            <person name="Xu P."/>
            <person name="Storey K.B."/>
            <person name="Huan P."/>
            <person name="Zhang T."/>
            <person name="Zhou Y."/>
            <person name="Zhang J."/>
            <person name="Lin C."/>
            <person name="Li X."/>
            <person name="Xing L."/>
            <person name="Huo D."/>
            <person name="Sun M."/>
            <person name="Wang L."/>
            <person name="Mercier A."/>
            <person name="Li F."/>
            <person name="Yang H."/>
            <person name="Xiang J."/>
        </authorList>
    </citation>
    <scope>NUCLEOTIDE SEQUENCE [LARGE SCALE GENOMIC DNA]</scope>
    <source>
        <strain evidence="13">Shaxun</strain>
        <tissue evidence="13">Muscle</tissue>
    </source>
</reference>
<dbReference type="AlphaFoldDB" id="A0A2G8KA34"/>
<keyword evidence="10" id="KW-0739">Sodium transport</keyword>
<accession>A0A2G8KA34</accession>
<evidence type="ECO:0000256" key="7">
    <source>
        <dbReference type="ARBA" id="ARBA00023053"/>
    </source>
</evidence>
<evidence type="ECO:0000256" key="12">
    <source>
        <dbReference type="SAM" id="Phobius"/>
    </source>
</evidence>